<feature type="short sequence motif" description="Gly-cisPro motif, important for rejection of L-amino acids" evidence="2">
    <location>
        <begin position="141"/>
        <end position="142"/>
    </location>
</feature>
<evidence type="ECO:0000256" key="1">
    <source>
        <dbReference type="ARBA" id="ARBA00009673"/>
    </source>
</evidence>
<reference evidence="3 4" key="1">
    <citation type="submission" date="2011-01" db="EMBL/GenBank/DDBJ databases">
        <authorList>
            <person name="Muzny D."/>
            <person name="Qin X."/>
            <person name="Deng J."/>
            <person name="Jiang H."/>
            <person name="Liu Y."/>
            <person name="Qu J."/>
            <person name="Song X.-Z."/>
            <person name="Zhang L."/>
            <person name="Thornton R."/>
            <person name="Coyle M."/>
            <person name="Francisco L."/>
            <person name="Jackson L."/>
            <person name="Javaid M."/>
            <person name="Korchina V."/>
            <person name="Kovar C."/>
            <person name="Mata R."/>
            <person name="Mathew T."/>
            <person name="Ngo R."/>
            <person name="Nguyen L."/>
            <person name="Nguyen N."/>
            <person name="Okwuonu G."/>
            <person name="Ongeri F."/>
            <person name="Pham C."/>
            <person name="Simmons D."/>
            <person name="Wilczek-Boney K."/>
            <person name="Hale W."/>
            <person name="Jakkamsetti A."/>
            <person name="Pham P."/>
            <person name="Ruth R."/>
            <person name="San Lucas F."/>
            <person name="Warren J."/>
            <person name="Zhang J."/>
            <person name="Zhao Z."/>
            <person name="Zhou C."/>
            <person name="Zhu D."/>
            <person name="Lee S."/>
            <person name="Bess C."/>
            <person name="Blankenburg K."/>
            <person name="Forbes L."/>
            <person name="Fu Q."/>
            <person name="Gubbala S."/>
            <person name="Hirani K."/>
            <person name="Jayaseelan J.C."/>
            <person name="Lara F."/>
            <person name="Munidasa M."/>
            <person name="Palculict T."/>
            <person name="Patil S."/>
            <person name="Pu L.-L."/>
            <person name="Saada N."/>
            <person name="Tang L."/>
            <person name="Weissenberger G."/>
            <person name="Zhu Y."/>
            <person name="Hemphill L."/>
            <person name="Shang Y."/>
            <person name="Youmans B."/>
            <person name="Ayvaz T."/>
            <person name="Ross M."/>
            <person name="Santibanez J."/>
            <person name="Aqrawi P."/>
            <person name="Gross S."/>
            <person name="Joshi V."/>
            <person name="Fowler G."/>
            <person name="Nazareth L."/>
            <person name="Reid J."/>
            <person name="Worley K."/>
            <person name="Petrosino J."/>
            <person name="Highlander S."/>
            <person name="Gibbs R."/>
        </authorList>
    </citation>
    <scope>NUCLEOTIDE SEQUENCE [LARGE SCALE GENOMIC DNA]</scope>
    <source>
        <strain evidence="3 4">ATCC 33394</strain>
    </source>
</reference>
<dbReference type="FunFam" id="3.50.80.10:FF:000001">
    <property type="entry name" value="D-aminoacyl-tRNA deacylase"/>
    <property type="match status" value="1"/>
</dbReference>
<keyword evidence="2 3" id="KW-0378">Hydrolase</keyword>
<proteinExistence type="inferred from homology"/>
<dbReference type="GO" id="GO:0019478">
    <property type="term" value="P:D-amino acid catabolic process"/>
    <property type="evidence" value="ECO:0007669"/>
    <property type="project" value="UniProtKB-UniRule"/>
</dbReference>
<dbReference type="GO" id="GO:0106026">
    <property type="term" value="F:Gly-tRNA(Ala) deacylase activity"/>
    <property type="evidence" value="ECO:0007669"/>
    <property type="project" value="UniProtKB-UniRule"/>
</dbReference>
<dbReference type="GO" id="GO:0005737">
    <property type="term" value="C:cytoplasm"/>
    <property type="evidence" value="ECO:0007669"/>
    <property type="project" value="UniProtKB-SubCell"/>
</dbReference>
<organism evidence="3 4">
    <name type="scientific">Kingella denitrificans ATCC 33394</name>
    <dbReference type="NCBI Taxonomy" id="888741"/>
    <lineage>
        <taxon>Bacteria</taxon>
        <taxon>Pseudomonadati</taxon>
        <taxon>Pseudomonadota</taxon>
        <taxon>Betaproteobacteria</taxon>
        <taxon>Neisseriales</taxon>
        <taxon>Neisseriaceae</taxon>
        <taxon>Kingella</taxon>
    </lineage>
</organism>
<comment type="caution">
    <text evidence="3">The sequence shown here is derived from an EMBL/GenBank/DDBJ whole genome shotgun (WGS) entry which is preliminary data.</text>
</comment>
<dbReference type="EC" id="3.1.1.-" evidence="2"/>
<accession>F0F214</accession>
<dbReference type="GO" id="GO:0043908">
    <property type="term" value="F:Ser(Gly)-tRNA(Ala) hydrolase activity"/>
    <property type="evidence" value="ECO:0007669"/>
    <property type="project" value="UniProtKB-UniRule"/>
</dbReference>
<keyword evidence="2" id="KW-0963">Cytoplasm</keyword>
<comment type="subunit">
    <text evidence="2">Homodimer.</text>
</comment>
<name>F0F214_9NEIS</name>
<evidence type="ECO:0000313" key="4">
    <source>
        <dbReference type="Proteomes" id="UP000004088"/>
    </source>
</evidence>
<comment type="catalytic activity">
    <reaction evidence="2">
        <text>glycyl-tRNA(Ala) + H2O = tRNA(Ala) + glycine + H(+)</text>
        <dbReference type="Rhea" id="RHEA:53744"/>
        <dbReference type="Rhea" id="RHEA-COMP:9657"/>
        <dbReference type="Rhea" id="RHEA-COMP:13640"/>
        <dbReference type="ChEBI" id="CHEBI:15377"/>
        <dbReference type="ChEBI" id="CHEBI:15378"/>
        <dbReference type="ChEBI" id="CHEBI:57305"/>
        <dbReference type="ChEBI" id="CHEBI:78442"/>
        <dbReference type="ChEBI" id="CHEBI:78522"/>
    </reaction>
</comment>
<dbReference type="GO" id="GO:0000049">
    <property type="term" value="F:tRNA binding"/>
    <property type="evidence" value="ECO:0007669"/>
    <property type="project" value="UniProtKB-UniRule"/>
</dbReference>
<evidence type="ECO:0000256" key="2">
    <source>
        <dbReference type="HAMAP-Rule" id="MF_00518"/>
    </source>
</evidence>
<dbReference type="NCBIfam" id="TIGR00256">
    <property type="entry name" value="D-aminoacyl-tRNA deacylase"/>
    <property type="match status" value="1"/>
</dbReference>
<dbReference type="Pfam" id="PF02580">
    <property type="entry name" value="Tyr_Deacylase"/>
    <property type="match status" value="1"/>
</dbReference>
<dbReference type="RefSeq" id="WP_003784279.1">
    <property type="nucleotide sequence ID" value="NZ_GL870929.1"/>
</dbReference>
<comment type="catalytic activity">
    <reaction evidence="2">
        <text>a D-aminoacyl-tRNA + H2O = a tRNA + a D-alpha-amino acid + H(+)</text>
        <dbReference type="Rhea" id="RHEA:13953"/>
        <dbReference type="Rhea" id="RHEA-COMP:10123"/>
        <dbReference type="Rhea" id="RHEA-COMP:10124"/>
        <dbReference type="ChEBI" id="CHEBI:15377"/>
        <dbReference type="ChEBI" id="CHEBI:15378"/>
        <dbReference type="ChEBI" id="CHEBI:59871"/>
        <dbReference type="ChEBI" id="CHEBI:78442"/>
        <dbReference type="ChEBI" id="CHEBI:79333"/>
        <dbReference type="EC" id="3.1.1.96"/>
    </reaction>
</comment>
<sequence length="149" mass="15983">MIALIQRVRQASVAVQGETVGQIGGGLLVLLGVERDDTPEKADKLLRKVLSYRVFADEAGKMNLSLQQVCASDGTAGLLVVSQFTLAADTQKGLRPNFSPAAPPETARELYDDFCRKAAQSVPTECGRFGAEMQVSLVNDGPVTFWLQG</sequence>
<keyword evidence="2" id="KW-0694">RNA-binding</keyword>
<dbReference type="InterPro" id="IPR003732">
    <property type="entry name" value="Daa-tRNA_deacyls_DTD"/>
</dbReference>
<dbReference type="SUPFAM" id="SSF69500">
    <property type="entry name" value="DTD-like"/>
    <property type="match status" value="1"/>
</dbReference>
<gene>
    <name evidence="2 3" type="primary">dtd</name>
    <name evidence="3" type="ORF">HMPREF9098_2149</name>
</gene>
<dbReference type="InterPro" id="IPR023509">
    <property type="entry name" value="DTD-like_sf"/>
</dbReference>
<dbReference type="Proteomes" id="UP000004088">
    <property type="component" value="Unassembled WGS sequence"/>
</dbReference>
<comment type="function">
    <text evidence="2">An aminoacyl-tRNA editing enzyme that deacylates mischarged D-aminoacyl-tRNAs. Also deacylates mischarged glycyl-tRNA(Ala), protecting cells against glycine mischarging by AlaRS. Acts via tRNA-based rather than protein-based catalysis; rejects L-amino acids rather than detecting D-amino acids in the active site. By recycling D-aminoacyl-tRNA to D-amino acids and free tRNA molecules, this enzyme counteracts the toxicity associated with the formation of D-aminoacyl-tRNA entities in vivo and helps enforce protein L-homochirality.</text>
</comment>
<dbReference type="Gene3D" id="3.50.80.10">
    <property type="entry name" value="D-tyrosyl-tRNA(Tyr) deacylase"/>
    <property type="match status" value="1"/>
</dbReference>
<dbReference type="AlphaFoldDB" id="F0F214"/>
<dbReference type="EC" id="3.1.1.96" evidence="2"/>
<dbReference type="PANTHER" id="PTHR10472">
    <property type="entry name" value="D-TYROSYL-TRNA TYR DEACYLASE"/>
    <property type="match status" value="1"/>
</dbReference>
<comment type="subcellular location">
    <subcellularLocation>
        <location evidence="2">Cytoplasm</location>
    </subcellularLocation>
</comment>
<keyword evidence="4" id="KW-1185">Reference proteome</keyword>
<dbReference type="HOGENOM" id="CLU_076901_1_1_4"/>
<dbReference type="HAMAP" id="MF_00518">
    <property type="entry name" value="Deacylase_Dtd"/>
    <property type="match status" value="1"/>
</dbReference>
<comment type="similarity">
    <text evidence="1 2">Belongs to the DTD family.</text>
</comment>
<evidence type="ECO:0000313" key="3">
    <source>
        <dbReference type="EMBL" id="EGC16314.1"/>
    </source>
</evidence>
<protein>
    <recommendedName>
        <fullName evidence="2">D-aminoacyl-tRNA deacylase</fullName>
        <shortName evidence="2">DTD</shortName>
        <ecNumber evidence="2">3.1.1.96</ecNumber>
    </recommendedName>
    <alternativeName>
        <fullName evidence="2">Gly-tRNA(Ala) deacylase</fullName>
        <ecNumber evidence="2">3.1.1.-</ecNumber>
    </alternativeName>
</protein>
<dbReference type="GO" id="GO:0051500">
    <property type="term" value="F:D-tyrosyl-tRNA(Tyr) deacylase activity"/>
    <property type="evidence" value="ECO:0007669"/>
    <property type="project" value="TreeGrafter"/>
</dbReference>
<keyword evidence="2" id="KW-0820">tRNA-binding</keyword>
<dbReference type="PANTHER" id="PTHR10472:SF5">
    <property type="entry name" value="D-AMINOACYL-TRNA DEACYLASE 1"/>
    <property type="match status" value="1"/>
</dbReference>
<comment type="domain">
    <text evidence="2">A Gly-cisPro motif from one monomer fits into the active site of the other monomer to allow specific chiral rejection of L-amino acids.</text>
</comment>
<dbReference type="EMBL" id="AEWV01000042">
    <property type="protein sequence ID" value="EGC16314.1"/>
    <property type="molecule type" value="Genomic_DNA"/>
</dbReference>